<evidence type="ECO:0000313" key="2">
    <source>
        <dbReference type="EMBL" id="RJO76971.1"/>
    </source>
</evidence>
<evidence type="ECO:0000313" key="3">
    <source>
        <dbReference type="Proteomes" id="UP000266677"/>
    </source>
</evidence>
<sequence length="151" mass="16008">MNHTKLATAALIAATIAAVISSAPTASAQQVWGACGISTPEDKVVANYSKARLTCGNTGYGFRHIQTKHGEEWQGLAAIENRNWRDIADMAISKSLDTPDLVVPQGARTCYSGQIYLVNHVNGQIAKTVEPTVIVDNGIIVTAFPGGKCRA</sequence>
<dbReference type="Proteomes" id="UP000266677">
    <property type="component" value="Unassembled WGS sequence"/>
</dbReference>
<comment type="caution">
    <text evidence="2">The sequence shown here is derived from an EMBL/GenBank/DDBJ whole genome shotgun (WGS) entry which is preliminary data.</text>
</comment>
<dbReference type="AlphaFoldDB" id="A0A3A4KE43"/>
<dbReference type="EMBL" id="QZFU01000016">
    <property type="protein sequence ID" value="RJO76971.1"/>
    <property type="molecule type" value="Genomic_DNA"/>
</dbReference>
<accession>A0A3A4KE43</accession>
<dbReference type="PROSITE" id="PS51257">
    <property type="entry name" value="PROKAR_LIPOPROTEIN"/>
    <property type="match status" value="1"/>
</dbReference>
<name>A0A3A4KE43_9NOCA</name>
<feature type="signal peptide" evidence="1">
    <location>
        <begin position="1"/>
        <end position="28"/>
    </location>
</feature>
<keyword evidence="3" id="KW-1185">Reference proteome</keyword>
<evidence type="ECO:0000256" key="1">
    <source>
        <dbReference type="SAM" id="SignalP"/>
    </source>
</evidence>
<reference evidence="2 3" key="1">
    <citation type="submission" date="2018-09" db="EMBL/GenBank/DDBJ databases">
        <title>YIM PH21274 draft genome.</title>
        <authorList>
            <person name="Miao C."/>
        </authorList>
    </citation>
    <scope>NUCLEOTIDE SEQUENCE [LARGE SCALE GENOMIC DNA]</scope>
    <source>
        <strain evidence="2 3">YIM PH 21724</strain>
    </source>
</reference>
<dbReference type="RefSeq" id="WP_120040018.1">
    <property type="nucleotide sequence ID" value="NZ_QZFU01000016.1"/>
</dbReference>
<proteinExistence type="predicted"/>
<protein>
    <submittedName>
        <fullName evidence="2">Uncharacterized protein</fullName>
    </submittedName>
</protein>
<organism evidence="2 3">
    <name type="scientific">Nocardia panacis</name>
    <dbReference type="NCBI Taxonomy" id="2340916"/>
    <lineage>
        <taxon>Bacteria</taxon>
        <taxon>Bacillati</taxon>
        <taxon>Actinomycetota</taxon>
        <taxon>Actinomycetes</taxon>
        <taxon>Mycobacteriales</taxon>
        <taxon>Nocardiaceae</taxon>
        <taxon>Nocardia</taxon>
    </lineage>
</organism>
<keyword evidence="1" id="KW-0732">Signal</keyword>
<dbReference type="OrthoDB" id="5144412at2"/>
<feature type="chain" id="PRO_5017284105" evidence="1">
    <location>
        <begin position="29"/>
        <end position="151"/>
    </location>
</feature>
<gene>
    <name evidence="2" type="ORF">D5S18_12255</name>
</gene>